<reference evidence="3 4" key="1">
    <citation type="submission" date="2020-03" db="EMBL/GenBank/DDBJ databases">
        <title>Metabolic flexibility allows generalist bacteria to become dominant in a frequently disturbed ecosystem.</title>
        <authorList>
            <person name="Chen Y.-J."/>
            <person name="Leung P.M."/>
            <person name="Bay S.K."/>
            <person name="Hugenholtz P."/>
            <person name="Kessler A.J."/>
            <person name="Shelley G."/>
            <person name="Waite D.W."/>
            <person name="Cook P.L."/>
            <person name="Greening C."/>
        </authorList>
    </citation>
    <scope>NUCLEOTIDE SEQUENCE [LARGE SCALE GENOMIC DNA]</scope>
    <source>
        <strain evidence="3">SS_bin_28</strain>
    </source>
</reference>
<feature type="chain" id="PRO_5030731105" evidence="2">
    <location>
        <begin position="20"/>
        <end position="134"/>
    </location>
</feature>
<dbReference type="AlphaFoldDB" id="A0A7Y2H386"/>
<evidence type="ECO:0000313" key="3">
    <source>
        <dbReference type="EMBL" id="NNF07821.1"/>
    </source>
</evidence>
<accession>A0A7Y2H386</accession>
<dbReference type="Proteomes" id="UP000547674">
    <property type="component" value="Unassembled WGS sequence"/>
</dbReference>
<dbReference type="EMBL" id="JABDJR010000553">
    <property type="protein sequence ID" value="NNF07821.1"/>
    <property type="molecule type" value="Genomic_DNA"/>
</dbReference>
<evidence type="ECO:0000256" key="1">
    <source>
        <dbReference type="SAM" id="MobiDB-lite"/>
    </source>
</evidence>
<feature type="region of interest" description="Disordered" evidence="1">
    <location>
        <begin position="24"/>
        <end position="43"/>
    </location>
</feature>
<sequence length="134" mass="14519">MKKQSLWLTVLSVAVLPWAMSCSESETTTGPTTELEVPDDGDLPEDPGLSFDLACLTTLPIENPLANGGYDPTAIPAVSDPEFLPPSQIDFMGPTDRVFGVEIEGVFLAFPTKILNYHEICNFQVGDTRSAATW</sequence>
<keyword evidence="2" id="KW-0732">Signal</keyword>
<dbReference type="Pfam" id="PF11376">
    <property type="entry name" value="DUF3179"/>
    <property type="match status" value="1"/>
</dbReference>
<dbReference type="PROSITE" id="PS51257">
    <property type="entry name" value="PROKAR_LIPOPROTEIN"/>
    <property type="match status" value="1"/>
</dbReference>
<feature type="compositionally biased region" description="Low complexity" evidence="1">
    <location>
        <begin position="24"/>
        <end position="35"/>
    </location>
</feature>
<feature type="signal peptide" evidence="2">
    <location>
        <begin position="1"/>
        <end position="19"/>
    </location>
</feature>
<name>A0A7Y2H386_UNCEI</name>
<comment type="caution">
    <text evidence="3">The sequence shown here is derived from an EMBL/GenBank/DDBJ whole genome shotgun (WGS) entry which is preliminary data.</text>
</comment>
<proteinExistence type="predicted"/>
<organism evidence="3 4">
    <name type="scientific">Eiseniibacteriota bacterium</name>
    <dbReference type="NCBI Taxonomy" id="2212470"/>
    <lineage>
        <taxon>Bacteria</taxon>
        <taxon>Candidatus Eiseniibacteriota</taxon>
    </lineage>
</organism>
<evidence type="ECO:0000313" key="4">
    <source>
        <dbReference type="Proteomes" id="UP000547674"/>
    </source>
</evidence>
<gene>
    <name evidence="3" type="ORF">HKN21_13740</name>
</gene>
<dbReference type="InterPro" id="IPR021516">
    <property type="entry name" value="DUF3179"/>
</dbReference>
<evidence type="ECO:0000256" key="2">
    <source>
        <dbReference type="SAM" id="SignalP"/>
    </source>
</evidence>
<protein>
    <submittedName>
        <fullName evidence="3">DUF3179 domain-containing protein</fullName>
    </submittedName>
</protein>